<dbReference type="Pfam" id="PF07120">
    <property type="entry name" value="DUF1376"/>
    <property type="match status" value="1"/>
</dbReference>
<protein>
    <recommendedName>
        <fullName evidence="4">DUF1376 domain-containing protein</fullName>
    </recommendedName>
</protein>
<evidence type="ECO:0008006" key="4">
    <source>
        <dbReference type="Google" id="ProtNLM"/>
    </source>
</evidence>
<gene>
    <name evidence="3" type="ORF">UFOVP1603_9</name>
    <name evidence="2" type="ORF">UFOVP833_16</name>
</gene>
<reference evidence="2" key="1">
    <citation type="submission" date="2020-04" db="EMBL/GenBank/DDBJ databases">
        <authorList>
            <person name="Chiriac C."/>
            <person name="Salcher M."/>
            <person name="Ghai R."/>
            <person name="Kavagutti S V."/>
        </authorList>
    </citation>
    <scope>NUCLEOTIDE SEQUENCE</scope>
</reference>
<dbReference type="EMBL" id="LR797475">
    <property type="protein sequence ID" value="CAB4218084.1"/>
    <property type="molecule type" value="Genomic_DNA"/>
</dbReference>
<proteinExistence type="predicted"/>
<organism evidence="2">
    <name type="scientific">uncultured Caudovirales phage</name>
    <dbReference type="NCBI Taxonomy" id="2100421"/>
    <lineage>
        <taxon>Viruses</taxon>
        <taxon>Duplodnaviria</taxon>
        <taxon>Heunggongvirae</taxon>
        <taxon>Uroviricota</taxon>
        <taxon>Caudoviricetes</taxon>
        <taxon>Peduoviridae</taxon>
        <taxon>Maltschvirus</taxon>
        <taxon>Maltschvirus maltsch</taxon>
    </lineage>
</organism>
<dbReference type="InterPro" id="IPR010781">
    <property type="entry name" value="DUF1376"/>
</dbReference>
<feature type="region of interest" description="Disordered" evidence="1">
    <location>
        <begin position="108"/>
        <end position="132"/>
    </location>
</feature>
<feature type="compositionally biased region" description="Gly residues" evidence="1">
    <location>
        <begin position="207"/>
        <end position="216"/>
    </location>
</feature>
<feature type="region of interest" description="Disordered" evidence="1">
    <location>
        <begin position="143"/>
        <end position="162"/>
    </location>
</feature>
<dbReference type="EMBL" id="LR796770">
    <property type="protein sequence ID" value="CAB4165002.1"/>
    <property type="molecule type" value="Genomic_DNA"/>
</dbReference>
<evidence type="ECO:0000256" key="1">
    <source>
        <dbReference type="SAM" id="MobiDB-lite"/>
    </source>
</evidence>
<accession>A0A6J5P1L8</accession>
<sequence length="324" mass="35504">MSSARPDTWMPLFWGDYAKDTGHLSAAEHGAYLMLIKHYWSTGAPLPNDPAKLWRIACADSVSHWRKLSETVLTFFQVDGAKLHHKRVDTELRKAGVRMATASEKARKAAEARWAGHGDAVPEAEHGECSEDAPSIGQALLEECPSQSPSQSYSPPPNFERNDIAASAAHPHEEADAEQTNRNDGAAMGVGAKVLVAGVGDLLAPAAGGGHSGGVGKARRAGNNARKCRLPAEWKPSVEQLGYARDQGCDPESTALEFREFYHSSGALWVDWNLVFKRWCRNQKNFHQPANAIARNGHAEPPSKMEGWMELANMFDRKEQENAE</sequence>
<evidence type="ECO:0000313" key="3">
    <source>
        <dbReference type="EMBL" id="CAB4218084.1"/>
    </source>
</evidence>
<evidence type="ECO:0000313" key="2">
    <source>
        <dbReference type="EMBL" id="CAB4165002.1"/>
    </source>
</evidence>
<name>A0A6J5P1L8_9CAUD</name>
<feature type="region of interest" description="Disordered" evidence="1">
    <location>
        <begin position="206"/>
        <end position="225"/>
    </location>
</feature>